<dbReference type="AlphaFoldDB" id="A0A9X2X546"/>
<dbReference type="EMBL" id="JAHXDE010000008">
    <property type="protein sequence ID" value="MCT8506870.1"/>
    <property type="molecule type" value="Genomic_DNA"/>
</dbReference>
<accession>A0A9X2X546</accession>
<dbReference type="SUPFAM" id="SSF54427">
    <property type="entry name" value="NTF2-like"/>
    <property type="match status" value="1"/>
</dbReference>
<dbReference type="Gene3D" id="3.10.450.50">
    <property type="match status" value="1"/>
</dbReference>
<gene>
    <name evidence="2" type="ORF">KZO87_15940</name>
</gene>
<evidence type="ECO:0000259" key="1">
    <source>
        <dbReference type="Pfam" id="PF12680"/>
    </source>
</evidence>
<dbReference type="Proteomes" id="UP001145353">
    <property type="component" value="Unassembled WGS sequence"/>
</dbReference>
<sequence>MRQDPTLEAFCHAFKKLDKTCTRDLQNLYTEDVSFTDPLHHLEGRDVLLRYYAEMLDNVTECRFDTGHCQREGDDACVDWVMYLTHPRLAGGREIEVAGCSRLTFRGERICRQRDYFDAGAMLYEHLPVFGALIRWLKRRVDPASHSR</sequence>
<comment type="caution">
    <text evidence="2">The sequence shown here is derived from an EMBL/GenBank/DDBJ whole genome shotgun (WGS) entry which is preliminary data.</text>
</comment>
<dbReference type="Pfam" id="PF12680">
    <property type="entry name" value="SnoaL_2"/>
    <property type="match status" value="1"/>
</dbReference>
<protein>
    <submittedName>
        <fullName evidence="2">Nuclear transport factor 2 family protein</fullName>
    </submittedName>
</protein>
<dbReference type="InterPro" id="IPR037401">
    <property type="entry name" value="SnoaL-like"/>
</dbReference>
<reference evidence="2" key="2">
    <citation type="journal article" date="2022" name="Syst. Appl. Microbiol.">
        <title>Chromohalobacter moromii sp. nov., a moderately halophilic bacterium isolated from lupine-based moromi fermentation.</title>
        <authorList>
            <person name="Lulf R.H."/>
            <person name="Hilgarth M."/>
            <person name="Ehrmann M.A."/>
        </authorList>
    </citation>
    <scope>NUCLEOTIDE SEQUENCE</scope>
    <source>
        <strain evidence="2">TMW 2.2304</strain>
    </source>
</reference>
<feature type="domain" description="SnoaL-like" evidence="1">
    <location>
        <begin position="8"/>
        <end position="112"/>
    </location>
</feature>
<organism evidence="2 3">
    <name type="scientific">Chromohalobacter moromii</name>
    <dbReference type="NCBI Taxonomy" id="2860329"/>
    <lineage>
        <taxon>Bacteria</taxon>
        <taxon>Pseudomonadati</taxon>
        <taxon>Pseudomonadota</taxon>
        <taxon>Gammaproteobacteria</taxon>
        <taxon>Oceanospirillales</taxon>
        <taxon>Halomonadaceae</taxon>
        <taxon>Chromohalobacter</taxon>
    </lineage>
</organism>
<name>A0A9X2X546_9GAMM</name>
<dbReference type="InterPro" id="IPR032710">
    <property type="entry name" value="NTF2-like_dom_sf"/>
</dbReference>
<keyword evidence="3" id="KW-1185">Reference proteome</keyword>
<evidence type="ECO:0000313" key="2">
    <source>
        <dbReference type="EMBL" id="MCT8506870.1"/>
    </source>
</evidence>
<evidence type="ECO:0000313" key="3">
    <source>
        <dbReference type="Proteomes" id="UP001145353"/>
    </source>
</evidence>
<reference evidence="2" key="1">
    <citation type="submission" date="2021-07" db="EMBL/GenBank/DDBJ databases">
        <authorList>
            <person name="Luelf R.H."/>
        </authorList>
    </citation>
    <scope>NUCLEOTIDE SEQUENCE</scope>
    <source>
        <strain evidence="2">TMW 2.2304</strain>
    </source>
</reference>
<dbReference type="RefSeq" id="WP_246941667.1">
    <property type="nucleotide sequence ID" value="NZ_JAHXCZ010000008.1"/>
</dbReference>
<proteinExistence type="predicted"/>